<keyword evidence="7 10" id="KW-0249">Electron transport</keyword>
<gene>
    <name evidence="11" type="primary">rsxD</name>
    <name evidence="10" type="synonym">rnfD</name>
    <name evidence="11" type="ORF">NLF92_10920</name>
</gene>
<feature type="modified residue" description="FMN phosphoryl threonine" evidence="10">
    <location>
        <position position="187"/>
    </location>
</feature>
<keyword evidence="8 10" id="KW-1133">Transmembrane helix</keyword>
<evidence type="ECO:0000256" key="4">
    <source>
        <dbReference type="ARBA" id="ARBA00022643"/>
    </source>
</evidence>
<evidence type="ECO:0000256" key="1">
    <source>
        <dbReference type="ARBA" id="ARBA00022448"/>
    </source>
</evidence>
<dbReference type="GO" id="GO:0022900">
    <property type="term" value="P:electron transport chain"/>
    <property type="evidence" value="ECO:0007669"/>
    <property type="project" value="UniProtKB-UniRule"/>
</dbReference>
<comment type="subcellular location">
    <subcellularLocation>
        <location evidence="10">Cell inner membrane</location>
        <topology evidence="10">Multi-pass membrane protein</topology>
    </subcellularLocation>
</comment>
<evidence type="ECO:0000313" key="11">
    <source>
        <dbReference type="EMBL" id="MCP3429457.1"/>
    </source>
</evidence>
<dbReference type="InterPro" id="IPR004338">
    <property type="entry name" value="NqrB/RnfD"/>
</dbReference>
<dbReference type="EMBL" id="JANATA010000022">
    <property type="protein sequence ID" value="MCP3429457.1"/>
    <property type="molecule type" value="Genomic_DNA"/>
</dbReference>
<protein>
    <recommendedName>
        <fullName evidence="10">Ion-translocating oxidoreductase complex subunit D</fullName>
        <ecNumber evidence="10">7.-.-.-</ecNumber>
    </recommendedName>
    <alternativeName>
        <fullName evidence="10">Rnf electron transport complex subunit D</fullName>
    </alternativeName>
</protein>
<feature type="transmembrane region" description="Helical" evidence="10">
    <location>
        <begin position="221"/>
        <end position="239"/>
    </location>
</feature>
<sequence>MQFSLSSSPHNHVRRDTKQVMQMVCLGCIPGIIAQTYFFGLGTLIQILLAVLTAVLTEALIVSLRGKTISAVINDYSAVLTGVLLGICLPPLAPWWLVVIGSFFSIAIVKQLYGGLGFNMFNPAMTGYVMLLISFPMAMTMWLPVQSLALHPYGFSDAISVIFTGYNLAGYDVNQLREIADGTSQATPLDAVRSGLIAGQTYSETLNASIFGGSNWGLGKGWTWVALAYLLGGLWLLWTKVINWQMPVSTLAGVALTALFLNMLLPDASGGVLFHLLSGAVMFGAFFIVTDPVSGSTTNQGRIIFGALIGFWTVIIRTFGGYPDAIAFAVIIMNIAVPLIDYYTQPRTYGHVQK</sequence>
<dbReference type="NCBIfam" id="TIGR01946">
    <property type="entry name" value="rnfD"/>
    <property type="match status" value="1"/>
</dbReference>
<dbReference type="Pfam" id="PF03116">
    <property type="entry name" value="NQR2_RnfD_RnfE"/>
    <property type="match status" value="1"/>
</dbReference>
<feature type="transmembrane region" description="Helical" evidence="10">
    <location>
        <begin position="301"/>
        <end position="319"/>
    </location>
</feature>
<comment type="function">
    <text evidence="10">Part of a membrane-bound complex that couples electron transfer with translocation of ions across the membrane.</text>
</comment>
<dbReference type="Proteomes" id="UP001165413">
    <property type="component" value="Unassembled WGS sequence"/>
</dbReference>
<feature type="transmembrane region" description="Helical" evidence="10">
    <location>
        <begin position="246"/>
        <end position="265"/>
    </location>
</feature>
<comment type="cofactor">
    <cofactor evidence="10">
        <name>FMN</name>
        <dbReference type="ChEBI" id="CHEBI:58210"/>
    </cofactor>
</comment>
<comment type="caution">
    <text evidence="11">The sequence shown here is derived from an EMBL/GenBank/DDBJ whole genome shotgun (WGS) entry which is preliminary data.</text>
</comment>
<organism evidence="11 12">
    <name type="scientific">Opacimonas viscosa</name>
    <dbReference type="NCBI Taxonomy" id="2961944"/>
    <lineage>
        <taxon>Bacteria</taxon>
        <taxon>Pseudomonadati</taxon>
        <taxon>Pseudomonadota</taxon>
        <taxon>Gammaproteobacteria</taxon>
        <taxon>Alteromonadales</taxon>
        <taxon>Alteromonadaceae</taxon>
        <taxon>Opacimonas</taxon>
    </lineage>
</organism>
<evidence type="ECO:0000313" key="12">
    <source>
        <dbReference type="Proteomes" id="UP001165413"/>
    </source>
</evidence>
<dbReference type="GO" id="GO:0005886">
    <property type="term" value="C:plasma membrane"/>
    <property type="evidence" value="ECO:0007669"/>
    <property type="project" value="UniProtKB-SubCell"/>
</dbReference>
<evidence type="ECO:0000256" key="7">
    <source>
        <dbReference type="ARBA" id="ARBA00022982"/>
    </source>
</evidence>
<evidence type="ECO:0000256" key="8">
    <source>
        <dbReference type="ARBA" id="ARBA00022989"/>
    </source>
</evidence>
<keyword evidence="1 10" id="KW-0813">Transport</keyword>
<reference evidence="11" key="1">
    <citation type="submission" date="2022-07" db="EMBL/GenBank/DDBJ databases">
        <title>Characterization of the Novel Bacterium Alteromonas immobilis LMIT006 and Alteromonas gregis LMIT007.</title>
        <authorList>
            <person name="Lin X."/>
        </authorList>
    </citation>
    <scope>NUCLEOTIDE SEQUENCE</scope>
    <source>
        <strain evidence="11">LMIT007</strain>
    </source>
</reference>
<feature type="transmembrane region" description="Helical" evidence="10">
    <location>
        <begin position="325"/>
        <end position="344"/>
    </location>
</feature>
<dbReference type="GO" id="GO:0055085">
    <property type="term" value="P:transmembrane transport"/>
    <property type="evidence" value="ECO:0007669"/>
    <property type="project" value="InterPro"/>
</dbReference>
<proteinExistence type="inferred from homology"/>
<dbReference type="PANTHER" id="PTHR30578:SF0">
    <property type="entry name" value="ION-TRANSLOCATING OXIDOREDUCTASE COMPLEX SUBUNIT D"/>
    <property type="match status" value="1"/>
</dbReference>
<dbReference type="EC" id="7.-.-.-" evidence="10"/>
<dbReference type="RefSeq" id="WP_254101810.1">
    <property type="nucleotide sequence ID" value="NZ_JANATA010000022.1"/>
</dbReference>
<evidence type="ECO:0000256" key="9">
    <source>
        <dbReference type="ARBA" id="ARBA00023136"/>
    </source>
</evidence>
<dbReference type="HAMAP" id="MF_00462">
    <property type="entry name" value="RsxD_RnfD"/>
    <property type="match status" value="1"/>
</dbReference>
<comment type="subunit">
    <text evidence="10">The complex is composed of six subunits: RnfA, RnfB, RnfC, RnfD, RnfE and RnfG.</text>
</comment>
<feature type="transmembrane region" description="Helical" evidence="10">
    <location>
        <begin position="44"/>
        <end position="62"/>
    </location>
</feature>
<evidence type="ECO:0000256" key="3">
    <source>
        <dbReference type="ARBA" id="ARBA00022630"/>
    </source>
</evidence>
<dbReference type="InterPro" id="IPR011303">
    <property type="entry name" value="RnfD_bac"/>
</dbReference>
<evidence type="ECO:0000256" key="6">
    <source>
        <dbReference type="ARBA" id="ARBA00022967"/>
    </source>
</evidence>
<feature type="transmembrane region" description="Helical" evidence="10">
    <location>
        <begin position="20"/>
        <end position="38"/>
    </location>
</feature>
<dbReference type="PANTHER" id="PTHR30578">
    <property type="entry name" value="ELECTRON TRANSPORT COMPLEX PROTEIN RNFD"/>
    <property type="match status" value="1"/>
</dbReference>
<keyword evidence="10" id="KW-1003">Cell membrane</keyword>
<dbReference type="NCBIfam" id="NF002011">
    <property type="entry name" value="PRK00816.1"/>
    <property type="match status" value="1"/>
</dbReference>
<evidence type="ECO:0000256" key="10">
    <source>
        <dbReference type="HAMAP-Rule" id="MF_00462"/>
    </source>
</evidence>
<dbReference type="AlphaFoldDB" id="A0AA42BNA5"/>
<keyword evidence="2 10" id="KW-0597">Phosphoprotein</keyword>
<keyword evidence="5 10" id="KW-0812">Transmembrane</keyword>
<name>A0AA42BNA5_9ALTE</name>
<keyword evidence="4 10" id="KW-0288">FMN</keyword>
<keyword evidence="12" id="KW-1185">Reference proteome</keyword>
<feature type="transmembrane region" description="Helical" evidence="10">
    <location>
        <begin position="271"/>
        <end position="289"/>
    </location>
</feature>
<accession>A0AA42BNA5</accession>
<feature type="transmembrane region" description="Helical" evidence="10">
    <location>
        <begin position="69"/>
        <end position="87"/>
    </location>
</feature>
<keyword evidence="10" id="KW-0997">Cell inner membrane</keyword>
<keyword evidence="9 10" id="KW-0472">Membrane</keyword>
<comment type="similarity">
    <text evidence="10">Belongs to the NqrB/RnfD family.</text>
</comment>
<keyword evidence="3 10" id="KW-0285">Flavoprotein</keyword>
<evidence type="ECO:0000256" key="2">
    <source>
        <dbReference type="ARBA" id="ARBA00022553"/>
    </source>
</evidence>
<evidence type="ECO:0000256" key="5">
    <source>
        <dbReference type="ARBA" id="ARBA00022692"/>
    </source>
</evidence>
<keyword evidence="6 10" id="KW-1278">Translocase</keyword>